<dbReference type="InterPro" id="IPR000210">
    <property type="entry name" value="BTB/POZ_dom"/>
</dbReference>
<gene>
    <name evidence="3" type="ORF">O181_023462</name>
</gene>
<proteinExistence type="predicted"/>
<evidence type="ECO:0000313" key="4">
    <source>
        <dbReference type="Proteomes" id="UP000765509"/>
    </source>
</evidence>
<protein>
    <recommendedName>
        <fullName evidence="2">BTB domain-containing protein</fullName>
    </recommendedName>
</protein>
<feature type="region of interest" description="Disordered" evidence="1">
    <location>
        <begin position="675"/>
        <end position="764"/>
    </location>
</feature>
<dbReference type="Proteomes" id="UP000765509">
    <property type="component" value="Unassembled WGS sequence"/>
</dbReference>
<feature type="compositionally biased region" description="Polar residues" evidence="1">
    <location>
        <begin position="675"/>
        <end position="704"/>
    </location>
</feature>
<feature type="compositionally biased region" description="Low complexity" evidence="1">
    <location>
        <begin position="100"/>
        <end position="130"/>
    </location>
</feature>
<evidence type="ECO:0000313" key="3">
    <source>
        <dbReference type="EMBL" id="MBW0483747.1"/>
    </source>
</evidence>
<dbReference type="Gene3D" id="3.30.710.10">
    <property type="entry name" value="Potassium Channel Kv1.1, Chain A"/>
    <property type="match status" value="1"/>
</dbReference>
<comment type="caution">
    <text evidence="3">The sequence shown here is derived from an EMBL/GenBank/DDBJ whole genome shotgun (WGS) entry which is preliminary data.</text>
</comment>
<evidence type="ECO:0000256" key="1">
    <source>
        <dbReference type="SAM" id="MobiDB-lite"/>
    </source>
</evidence>
<feature type="compositionally biased region" description="Polar residues" evidence="1">
    <location>
        <begin position="1"/>
        <end position="17"/>
    </location>
</feature>
<feature type="region of interest" description="Disordered" evidence="1">
    <location>
        <begin position="70"/>
        <end position="139"/>
    </location>
</feature>
<dbReference type="InterPro" id="IPR011333">
    <property type="entry name" value="SKP1/BTB/POZ_sf"/>
</dbReference>
<feature type="compositionally biased region" description="Polar residues" evidence="1">
    <location>
        <begin position="194"/>
        <end position="208"/>
    </location>
</feature>
<dbReference type="PROSITE" id="PS50097">
    <property type="entry name" value="BTB"/>
    <property type="match status" value="1"/>
</dbReference>
<dbReference type="EMBL" id="AVOT02007365">
    <property type="protein sequence ID" value="MBW0483747.1"/>
    <property type="molecule type" value="Genomic_DNA"/>
</dbReference>
<feature type="compositionally biased region" description="Polar residues" evidence="1">
    <location>
        <begin position="316"/>
        <end position="328"/>
    </location>
</feature>
<feature type="region of interest" description="Disordered" evidence="1">
    <location>
        <begin position="161"/>
        <end position="221"/>
    </location>
</feature>
<sequence length="894" mass="100981">MSNSKSNSVRRSLTPSDNLLDHHPNNHLLHHHSNQQQRQTIPLSNHQDNHHHHHHQEVDLESIFKRALTKHNPSPLPSSSSSNKRPNSINQSEIFPNTYPSSNSSNPSSNSNILNNNNNQIKSNSSNNLNHPYRPYLFSNSSQNYHRQAVKITNHHSNLSNQFSFSSTNHQSSSSSNSHYNILNQNEPLDRPSSRASTPFKTNHHQIQSNHNNNNLSSNSNLNLNLGAEKYPRQWSWTGVDFLVQNLNSLRNQIENSHPQSDNEFDSFGNWSIQNLDHLKEISNASSGEVASFRFSNERWKVEIVKTHHHHRRPSAPTTPTKSVNPSTIYDSIDQSKSLSSSPSPSSQQNFLSIYLTCHESENHWPTPRSISTSIMISVKEPKLLFHSNSITTNLASTSEGWIWRVCCPERCFEREDEVWECHSFPSLSSLLENPRVAMFDSFVLSVQIGTPPTISLPQIPFVSYVPHSILQGLESLLDDKNTADLQVLVNEFEEKDLIVQSRQRVLYAHSNILKHRSDYFKMMLADENSGGGWAESGGSIDESAKSNHHRKLGLIKIEDFDFVSVYWLLHWLYSNRIFFTEHEDVRAQCHLGSALSLYGSGNIFDLNLSVEENPWEWKSHGGHSGPNASNDDIEVNNKSVHLDKVIDDSDRVCESEAHESSLNSPKSKITFLSQSTTTLSKPCQPQSSPTLSHKRTSINQVSPVVSPGKGKQIDSNTTFSNHKNKSRQNSLTHPTQSINATTSSSTSQENSNLSPLADLPNNLQSHDDFKASNTWVLGDPHSHPIEIKAKASALSIYRISHRYELKDLKDLALNHLIANLNPSNAFSMLLSSYVFPELHSKIKAYCLTNYYDIIKEPEFKKCYNEVGEGLWENGGEVLLSFTMNLIPASFNWT</sequence>
<feature type="region of interest" description="Disordered" evidence="1">
    <location>
        <begin position="1"/>
        <end position="40"/>
    </location>
</feature>
<dbReference type="Pfam" id="PF00651">
    <property type="entry name" value="BTB"/>
    <property type="match status" value="1"/>
</dbReference>
<feature type="compositionally biased region" description="Low complexity" evidence="1">
    <location>
        <begin position="161"/>
        <end position="179"/>
    </location>
</feature>
<name>A0A9Q3GY20_9BASI</name>
<dbReference type="AlphaFoldDB" id="A0A9Q3GY20"/>
<reference evidence="3" key="1">
    <citation type="submission" date="2021-03" db="EMBL/GenBank/DDBJ databases">
        <title>Draft genome sequence of rust myrtle Austropuccinia psidii MF-1, a brazilian biotype.</title>
        <authorList>
            <person name="Quecine M.C."/>
            <person name="Pachon D.M.R."/>
            <person name="Bonatelli M.L."/>
            <person name="Correr F.H."/>
            <person name="Franceschini L.M."/>
            <person name="Leite T.F."/>
            <person name="Margarido G.R.A."/>
            <person name="Almeida C.A."/>
            <person name="Ferrarezi J.A."/>
            <person name="Labate C.A."/>
        </authorList>
    </citation>
    <scope>NUCLEOTIDE SEQUENCE</scope>
    <source>
        <strain evidence="3">MF-1</strain>
    </source>
</reference>
<feature type="compositionally biased region" description="Low complexity" evidence="1">
    <location>
        <begin position="209"/>
        <end position="221"/>
    </location>
</feature>
<keyword evidence="4" id="KW-1185">Reference proteome</keyword>
<organism evidence="3 4">
    <name type="scientific">Austropuccinia psidii MF-1</name>
    <dbReference type="NCBI Taxonomy" id="1389203"/>
    <lineage>
        <taxon>Eukaryota</taxon>
        <taxon>Fungi</taxon>
        <taxon>Dikarya</taxon>
        <taxon>Basidiomycota</taxon>
        <taxon>Pucciniomycotina</taxon>
        <taxon>Pucciniomycetes</taxon>
        <taxon>Pucciniales</taxon>
        <taxon>Sphaerophragmiaceae</taxon>
        <taxon>Austropuccinia</taxon>
    </lineage>
</organism>
<feature type="compositionally biased region" description="Low complexity" evidence="1">
    <location>
        <begin position="77"/>
        <end position="90"/>
    </location>
</feature>
<dbReference type="SMART" id="SM00225">
    <property type="entry name" value="BTB"/>
    <property type="match status" value="1"/>
</dbReference>
<feature type="compositionally biased region" description="Low complexity" evidence="1">
    <location>
        <begin position="740"/>
        <end position="755"/>
    </location>
</feature>
<feature type="compositionally biased region" description="Polar residues" evidence="1">
    <location>
        <begin position="714"/>
        <end position="739"/>
    </location>
</feature>
<dbReference type="SUPFAM" id="SSF54695">
    <property type="entry name" value="POZ domain"/>
    <property type="match status" value="1"/>
</dbReference>
<evidence type="ECO:0000259" key="2">
    <source>
        <dbReference type="PROSITE" id="PS50097"/>
    </source>
</evidence>
<dbReference type="OrthoDB" id="288590at2759"/>
<dbReference type="CDD" id="cd18186">
    <property type="entry name" value="BTB_POZ_ZBTB_KLHL-like"/>
    <property type="match status" value="1"/>
</dbReference>
<dbReference type="PANTHER" id="PTHR24413">
    <property type="entry name" value="SPECKLE-TYPE POZ PROTEIN"/>
    <property type="match status" value="1"/>
</dbReference>
<feature type="domain" description="BTB" evidence="2">
    <location>
        <begin position="496"/>
        <end position="582"/>
    </location>
</feature>
<accession>A0A9Q3GY20</accession>
<feature type="region of interest" description="Disordered" evidence="1">
    <location>
        <begin position="307"/>
        <end position="328"/>
    </location>
</feature>